<feature type="transmembrane region" description="Helical" evidence="9">
    <location>
        <begin position="215"/>
        <end position="238"/>
    </location>
</feature>
<accession>A0A5K1IMD8</accession>
<keyword evidence="10" id="KW-0732">Signal</keyword>
<proteinExistence type="inferred from homology"/>
<evidence type="ECO:0000256" key="8">
    <source>
        <dbReference type="ARBA" id="ARBA00023136"/>
    </source>
</evidence>
<feature type="transmembrane region" description="Helical" evidence="9">
    <location>
        <begin position="295"/>
        <end position="318"/>
    </location>
</feature>
<keyword evidence="4" id="KW-1003">Cell membrane</keyword>
<dbReference type="Gene3D" id="1.10.3720.10">
    <property type="entry name" value="MetI-like"/>
    <property type="match status" value="1"/>
</dbReference>
<dbReference type="GO" id="GO:0015098">
    <property type="term" value="F:molybdate ion transmembrane transporter activity"/>
    <property type="evidence" value="ECO:0007669"/>
    <property type="project" value="InterPro"/>
</dbReference>
<gene>
    <name evidence="12" type="primary">modB</name>
    <name evidence="12" type="ORF">LMKDKBCB_01058</name>
</gene>
<feature type="transmembrane region" description="Helical" evidence="9">
    <location>
        <begin position="400"/>
        <end position="421"/>
    </location>
</feature>
<dbReference type="PANTHER" id="PTHR30183:SF3">
    <property type="entry name" value="MOLYBDENUM TRANSPORT SYSTEM PERMEASE PROTEIN MODB"/>
    <property type="match status" value="1"/>
</dbReference>
<feature type="domain" description="ABC transmembrane type-1" evidence="11">
    <location>
        <begin position="215"/>
        <end position="418"/>
    </location>
</feature>
<evidence type="ECO:0000256" key="4">
    <source>
        <dbReference type="ARBA" id="ARBA00022475"/>
    </source>
</evidence>
<keyword evidence="3 9" id="KW-0813">Transport</keyword>
<evidence type="ECO:0000256" key="6">
    <source>
        <dbReference type="ARBA" id="ARBA00022692"/>
    </source>
</evidence>
<feature type="signal peptide" evidence="10">
    <location>
        <begin position="1"/>
        <end position="26"/>
    </location>
</feature>
<dbReference type="InterPro" id="IPR000515">
    <property type="entry name" value="MetI-like"/>
</dbReference>
<organism evidence="12 13">
    <name type="scientific">Collinsella aerofaciens</name>
    <dbReference type="NCBI Taxonomy" id="74426"/>
    <lineage>
        <taxon>Bacteria</taxon>
        <taxon>Bacillati</taxon>
        <taxon>Actinomycetota</taxon>
        <taxon>Coriobacteriia</taxon>
        <taxon>Coriobacteriales</taxon>
        <taxon>Coriobacteriaceae</taxon>
        <taxon>Collinsella</taxon>
    </lineage>
</organism>
<keyword evidence="8 9" id="KW-0472">Membrane</keyword>
<evidence type="ECO:0000256" key="7">
    <source>
        <dbReference type="ARBA" id="ARBA00022989"/>
    </source>
</evidence>
<keyword evidence="6 9" id="KW-0812">Transmembrane</keyword>
<evidence type="ECO:0000256" key="2">
    <source>
        <dbReference type="ARBA" id="ARBA00007069"/>
    </source>
</evidence>
<dbReference type="NCBIfam" id="TIGR02141">
    <property type="entry name" value="modB_ABC"/>
    <property type="match status" value="1"/>
</dbReference>
<feature type="transmembrane region" description="Helical" evidence="9">
    <location>
        <begin position="250"/>
        <end position="275"/>
    </location>
</feature>
<evidence type="ECO:0000256" key="10">
    <source>
        <dbReference type="SAM" id="SignalP"/>
    </source>
</evidence>
<feature type="chain" id="PRO_5023811584" evidence="10">
    <location>
        <begin position="27"/>
        <end position="480"/>
    </location>
</feature>
<dbReference type="Pfam" id="PF00528">
    <property type="entry name" value="BPD_transp_1"/>
    <property type="match status" value="1"/>
</dbReference>
<evidence type="ECO:0000256" key="9">
    <source>
        <dbReference type="RuleBase" id="RU363032"/>
    </source>
</evidence>
<name>A0A5K1IMD8_9ACTN</name>
<keyword evidence="7 9" id="KW-1133">Transmembrane helix</keyword>
<evidence type="ECO:0000256" key="1">
    <source>
        <dbReference type="ARBA" id="ARBA00004651"/>
    </source>
</evidence>
<dbReference type="AlphaFoldDB" id="A0A5K1IMD8"/>
<dbReference type="InterPro" id="IPR035906">
    <property type="entry name" value="MetI-like_sf"/>
</dbReference>
<evidence type="ECO:0000313" key="13">
    <source>
        <dbReference type="Proteomes" id="UP000330807"/>
    </source>
</evidence>
<reference evidence="12 13" key="1">
    <citation type="submission" date="2019-10" db="EMBL/GenBank/DDBJ databases">
        <authorList>
            <person name="Wolf R A."/>
        </authorList>
    </citation>
    <scope>NUCLEOTIDE SEQUENCE [LARGE SCALE GENOMIC DNA]</scope>
    <source>
        <strain evidence="12">Collinsella_aerofaciens_AK_138A</strain>
    </source>
</reference>
<evidence type="ECO:0000313" key="12">
    <source>
        <dbReference type="EMBL" id="VWL88910.1"/>
    </source>
</evidence>
<keyword evidence="5" id="KW-0500">Molybdenum</keyword>
<evidence type="ECO:0000259" key="11">
    <source>
        <dbReference type="PROSITE" id="PS50928"/>
    </source>
</evidence>
<dbReference type="SUPFAM" id="SSF161098">
    <property type="entry name" value="MetI-like"/>
    <property type="match status" value="1"/>
</dbReference>
<dbReference type="RefSeq" id="WP_231504978.1">
    <property type="nucleotide sequence ID" value="NZ_CABWIH010000022.1"/>
</dbReference>
<evidence type="ECO:0000256" key="5">
    <source>
        <dbReference type="ARBA" id="ARBA00022505"/>
    </source>
</evidence>
<comment type="similarity">
    <text evidence="2">Belongs to the binding-protein-dependent transport system permease family. CysTW subfamily.</text>
</comment>
<dbReference type="Proteomes" id="UP000330807">
    <property type="component" value="Unassembled WGS sequence"/>
</dbReference>
<dbReference type="GO" id="GO:0005886">
    <property type="term" value="C:plasma membrane"/>
    <property type="evidence" value="ECO:0007669"/>
    <property type="project" value="UniProtKB-SubCell"/>
</dbReference>
<evidence type="ECO:0000256" key="3">
    <source>
        <dbReference type="ARBA" id="ARBA00022448"/>
    </source>
</evidence>
<dbReference type="EMBL" id="CABWIH010000022">
    <property type="protein sequence ID" value="VWL88910.1"/>
    <property type="molecule type" value="Genomic_DNA"/>
</dbReference>
<feature type="transmembrane region" description="Helical" evidence="9">
    <location>
        <begin position="339"/>
        <end position="361"/>
    </location>
</feature>
<protein>
    <submittedName>
        <fullName evidence="12">Molybdenum transport system permease protein ModB</fullName>
    </submittedName>
</protein>
<dbReference type="PANTHER" id="PTHR30183">
    <property type="entry name" value="MOLYBDENUM TRANSPORT SYSTEM PERMEASE PROTEIN MODB"/>
    <property type="match status" value="1"/>
</dbReference>
<dbReference type="CDD" id="cd06261">
    <property type="entry name" value="TM_PBP2"/>
    <property type="match status" value="1"/>
</dbReference>
<dbReference type="InterPro" id="IPR011867">
    <property type="entry name" value="ModB_ABC"/>
</dbReference>
<dbReference type="PROSITE" id="PS50928">
    <property type="entry name" value="ABC_TM1"/>
    <property type="match status" value="1"/>
</dbReference>
<sequence length="480" mass="51636">MLNRFRMLVACALTFALCWVPGFAFAGDAEDGAQVAATAHGLSYGIEGFERLAKGTARAMEGQPEGYRFPVDEGVDLVVAPATDRVVVWISSKAVEKYGLDPQDNECVSGLKALVCKLDSANCMGGAQLGDVDLPWYVTEETTFDAGGYTYDFDERGADGDRYAVIASASGDAKGGARWLDSAQMVEASSVVLRDEQGPLTSLASFLGDIDYRPFWVSIKTSGLALVIAFALGLFAAWKTMGTSSRIKGLLDSVFTIPMVLPPTVCGFLLLMLFGRSTGVGQWLIAHGVSIVFTWPAAVISAVVVSFPLVYRTALGAFESLDIQMLDAARTLGWSERRIFAKLMMPLGWPSIAAGTVLAFARAMGEFGCTLFFAGNYAGITQTIPIAIYFEWMGGNTSVALFWVVVVIVFSFIVILFINMYTAHSQKYRERGLSRAERKQAKALAGQGDSLDPAGGDALRIDREALAELMHDDAALQGGR</sequence>
<comment type="subcellular location">
    <subcellularLocation>
        <location evidence="1 9">Cell membrane</location>
        <topology evidence="1 9">Multi-pass membrane protein</topology>
    </subcellularLocation>
</comment>